<evidence type="ECO:0000256" key="9">
    <source>
        <dbReference type="ARBA" id="ARBA00022958"/>
    </source>
</evidence>
<name>A0ABN9M322_9NEOB</name>
<keyword evidence="8" id="KW-0130">Cell adhesion</keyword>
<comment type="subunit">
    <text evidence="20">The ATPase pump is composed of two subunits: alpha (catalytic) and beta (regulatory). Interacts with alpha subunit ATP12A; this interaction is required for the formation of a functionally active pump and targeting at the plasma membrane. Interacts (via N-terminus) with alpha subunit ATP4A (via the P-domain).</text>
</comment>
<evidence type="ECO:0000256" key="10">
    <source>
        <dbReference type="ARBA" id="ARBA00022968"/>
    </source>
</evidence>
<evidence type="ECO:0000256" key="1">
    <source>
        <dbReference type="ARBA" id="ARBA00004655"/>
    </source>
</evidence>
<keyword evidence="12" id="KW-0406">Ion transport</keyword>
<comment type="similarity">
    <text evidence="2">Belongs to the X(+)/potassium ATPases subunit beta family.</text>
</comment>
<evidence type="ECO:0000256" key="2">
    <source>
        <dbReference type="ARBA" id="ARBA00005876"/>
    </source>
</evidence>
<dbReference type="InterPro" id="IPR038702">
    <property type="entry name" value="Na/K_ATPase_sub_beta_sf"/>
</dbReference>
<accession>A0ABN9M322</accession>
<dbReference type="PANTHER" id="PTHR11523">
    <property type="entry name" value="SODIUM/POTASSIUM-DEPENDENT ATPASE BETA SUBUNIT"/>
    <property type="match status" value="1"/>
</dbReference>
<evidence type="ECO:0000256" key="14">
    <source>
        <dbReference type="ARBA" id="ARBA00023157"/>
    </source>
</evidence>
<keyword evidence="6" id="KW-0812">Transmembrane</keyword>
<reference evidence="21" key="1">
    <citation type="submission" date="2023-07" db="EMBL/GenBank/DDBJ databases">
        <authorList>
            <person name="Stuckert A."/>
        </authorList>
    </citation>
    <scope>NUCLEOTIDE SEQUENCE</scope>
</reference>
<keyword evidence="5" id="KW-0633">Potassium transport</keyword>
<dbReference type="Proteomes" id="UP001176940">
    <property type="component" value="Unassembled WGS sequence"/>
</dbReference>
<dbReference type="Gene3D" id="2.60.40.1660">
    <property type="entry name" value="Na, k-atpase alpha subunit"/>
    <property type="match status" value="1"/>
</dbReference>
<comment type="caution">
    <text evidence="21">The sequence shown here is derived from an EMBL/GenBank/DDBJ whole genome shotgun (WGS) entry which is preliminary data.</text>
</comment>
<protein>
    <recommendedName>
        <fullName evidence="16">Potassium-transporting ATPase subunit beta</fullName>
    </recommendedName>
    <alternativeName>
        <fullName evidence="18">Gastric H(+)/K(+) ATPase subunit beta</fullName>
    </alternativeName>
    <alternativeName>
        <fullName evidence="17">Proton pump beta chain</fullName>
    </alternativeName>
</protein>
<dbReference type="PANTHER" id="PTHR11523:SF11">
    <property type="entry name" value="POTASSIUM-TRANSPORTING ATPASE SUBUNIT BETA"/>
    <property type="match status" value="1"/>
</dbReference>
<evidence type="ECO:0000256" key="8">
    <source>
        <dbReference type="ARBA" id="ARBA00022889"/>
    </source>
</evidence>
<keyword evidence="15" id="KW-0325">Glycoprotein</keyword>
<keyword evidence="13" id="KW-0472">Membrane</keyword>
<dbReference type="InterPro" id="IPR000402">
    <property type="entry name" value="Na/K_ATPase_sub_beta"/>
</dbReference>
<keyword evidence="9" id="KW-0630">Potassium</keyword>
<dbReference type="Pfam" id="PF00287">
    <property type="entry name" value="Na_K-ATPase"/>
    <property type="match status" value="1"/>
</dbReference>
<sequence length="98" mass="10887">MLRSGKTSRISVSAVYNKTNQVDMKNKDCSNATNVKSILTVNENTKRACQFTTDMLGDCSHDKDPTFGFASGQPCLFIKINRIKENLDMIGAYELAMT</sequence>
<evidence type="ECO:0000256" key="16">
    <source>
        <dbReference type="ARBA" id="ARBA00040472"/>
    </source>
</evidence>
<evidence type="ECO:0000313" key="22">
    <source>
        <dbReference type="Proteomes" id="UP001176940"/>
    </source>
</evidence>
<dbReference type="EMBL" id="CAUEEQ010043940">
    <property type="protein sequence ID" value="CAJ0957635.1"/>
    <property type="molecule type" value="Genomic_DNA"/>
</dbReference>
<evidence type="ECO:0000256" key="11">
    <source>
        <dbReference type="ARBA" id="ARBA00022989"/>
    </source>
</evidence>
<comment type="subcellular location">
    <subcellularLocation>
        <location evidence="1">Apical cell membrane</location>
        <topology evidence="1">Single-pass type II membrane protein</topology>
    </subcellularLocation>
</comment>
<keyword evidence="14" id="KW-1015">Disulfide bond</keyword>
<evidence type="ECO:0000256" key="4">
    <source>
        <dbReference type="ARBA" id="ARBA00022475"/>
    </source>
</evidence>
<evidence type="ECO:0000256" key="5">
    <source>
        <dbReference type="ARBA" id="ARBA00022538"/>
    </source>
</evidence>
<keyword evidence="4" id="KW-1003">Cell membrane</keyword>
<keyword evidence="22" id="KW-1185">Reference proteome</keyword>
<keyword evidence="3" id="KW-0813">Transport</keyword>
<evidence type="ECO:0000256" key="19">
    <source>
        <dbReference type="ARBA" id="ARBA00046158"/>
    </source>
</evidence>
<evidence type="ECO:0000256" key="15">
    <source>
        <dbReference type="ARBA" id="ARBA00023180"/>
    </source>
</evidence>
<evidence type="ECO:0000256" key="17">
    <source>
        <dbReference type="ARBA" id="ARBA00042680"/>
    </source>
</evidence>
<evidence type="ECO:0000313" key="21">
    <source>
        <dbReference type="EMBL" id="CAJ0957635.1"/>
    </source>
</evidence>
<evidence type="ECO:0000256" key="18">
    <source>
        <dbReference type="ARBA" id="ARBA00043103"/>
    </source>
</evidence>
<keyword evidence="7" id="KW-0375">Hydrogen ion transport</keyword>
<keyword evidence="10" id="KW-0735">Signal-anchor</keyword>
<evidence type="ECO:0000256" key="6">
    <source>
        <dbReference type="ARBA" id="ARBA00022692"/>
    </source>
</evidence>
<proteinExistence type="inferred from homology"/>
<evidence type="ECO:0000256" key="13">
    <source>
        <dbReference type="ARBA" id="ARBA00023136"/>
    </source>
</evidence>
<evidence type="ECO:0000256" key="20">
    <source>
        <dbReference type="ARBA" id="ARBA00047115"/>
    </source>
</evidence>
<evidence type="ECO:0000256" key="3">
    <source>
        <dbReference type="ARBA" id="ARBA00022448"/>
    </source>
</evidence>
<evidence type="ECO:0000256" key="7">
    <source>
        <dbReference type="ARBA" id="ARBA00022781"/>
    </source>
</evidence>
<gene>
    <name evidence="21" type="ORF">RIMI_LOCUS16013767</name>
</gene>
<evidence type="ECO:0000256" key="12">
    <source>
        <dbReference type="ARBA" id="ARBA00023065"/>
    </source>
</evidence>
<organism evidence="21 22">
    <name type="scientific">Ranitomeya imitator</name>
    <name type="common">mimic poison frog</name>
    <dbReference type="NCBI Taxonomy" id="111125"/>
    <lineage>
        <taxon>Eukaryota</taxon>
        <taxon>Metazoa</taxon>
        <taxon>Chordata</taxon>
        <taxon>Craniata</taxon>
        <taxon>Vertebrata</taxon>
        <taxon>Euteleostomi</taxon>
        <taxon>Amphibia</taxon>
        <taxon>Batrachia</taxon>
        <taxon>Anura</taxon>
        <taxon>Neobatrachia</taxon>
        <taxon>Hyloidea</taxon>
        <taxon>Dendrobatidae</taxon>
        <taxon>Dendrobatinae</taxon>
        <taxon>Ranitomeya</taxon>
    </lineage>
</organism>
<keyword evidence="11" id="KW-1133">Transmembrane helix</keyword>
<comment type="function">
    <text evidence="19">The beta subunit of the gastric H(+)/K(+) ATPase pump which transports H(+) ions in exchange for K(+) ions across the apical membrane of parietal cells. Plays a structural and regulatory role in the assembly and membrane targeting of a functionally active pump. Within a transport cycle, the transfer of a H(+) ion across the membrane is coupled to ATP hydrolysis and is associated with a transient phosphorylation of the alpha subunit that shifts the pump conformation from inward-facing (E1) to outward-facing state (E2). Interacts with the phosphorylation domain of the alpha subunit and functions as a ratchet, stabilizing the lumenal-open E2 conformation and preventing the reverse reaction of the transport cycle.</text>
</comment>